<dbReference type="Proteomes" id="UP000006727">
    <property type="component" value="Chromosome 7"/>
</dbReference>
<feature type="compositionally biased region" description="Basic and acidic residues" evidence="2">
    <location>
        <begin position="686"/>
        <end position="699"/>
    </location>
</feature>
<dbReference type="RefSeq" id="XP_024380571.1">
    <property type="nucleotide sequence ID" value="XM_024524803.2"/>
</dbReference>
<dbReference type="KEGG" id="ppp:112284703"/>
<evidence type="ECO:0000313" key="3">
    <source>
        <dbReference type="EMBL" id="PNR50808.1"/>
    </source>
</evidence>
<feature type="compositionally biased region" description="Polar residues" evidence="2">
    <location>
        <begin position="746"/>
        <end position="758"/>
    </location>
</feature>
<feature type="region of interest" description="Disordered" evidence="2">
    <location>
        <begin position="1"/>
        <end position="25"/>
    </location>
</feature>
<feature type="region of interest" description="Disordered" evidence="2">
    <location>
        <begin position="1368"/>
        <end position="1485"/>
    </location>
</feature>
<dbReference type="OrthoDB" id="1920276at2759"/>
<keyword evidence="5" id="KW-1185">Reference proteome</keyword>
<protein>
    <recommendedName>
        <fullName evidence="6">Homeobox domain-containing protein</fullName>
    </recommendedName>
</protein>
<feature type="region of interest" description="Disordered" evidence="2">
    <location>
        <begin position="617"/>
        <end position="648"/>
    </location>
</feature>
<dbReference type="SUPFAM" id="SSF47676">
    <property type="entry name" value="Conserved domain common to transcription factors TFIIS, elongin A, CRSP70"/>
    <property type="match status" value="1"/>
</dbReference>
<feature type="compositionally biased region" description="Low complexity" evidence="2">
    <location>
        <begin position="1054"/>
        <end position="1064"/>
    </location>
</feature>
<reference evidence="3 5" key="1">
    <citation type="journal article" date="2008" name="Science">
        <title>The Physcomitrella genome reveals evolutionary insights into the conquest of land by plants.</title>
        <authorList>
            <person name="Rensing S."/>
            <person name="Lang D."/>
            <person name="Zimmer A."/>
            <person name="Terry A."/>
            <person name="Salamov A."/>
            <person name="Shapiro H."/>
            <person name="Nishiyama T."/>
            <person name="Perroud P.-F."/>
            <person name="Lindquist E."/>
            <person name="Kamisugi Y."/>
            <person name="Tanahashi T."/>
            <person name="Sakakibara K."/>
            <person name="Fujita T."/>
            <person name="Oishi K."/>
            <person name="Shin-I T."/>
            <person name="Kuroki Y."/>
            <person name="Toyoda A."/>
            <person name="Suzuki Y."/>
            <person name="Hashimoto A."/>
            <person name="Yamaguchi K."/>
            <person name="Sugano A."/>
            <person name="Kohara Y."/>
            <person name="Fujiyama A."/>
            <person name="Anterola A."/>
            <person name="Aoki S."/>
            <person name="Ashton N."/>
            <person name="Barbazuk W.B."/>
            <person name="Barker E."/>
            <person name="Bennetzen J."/>
            <person name="Bezanilla M."/>
            <person name="Blankenship R."/>
            <person name="Cho S.H."/>
            <person name="Dutcher S."/>
            <person name="Estelle M."/>
            <person name="Fawcett J.A."/>
            <person name="Gundlach H."/>
            <person name="Hanada K."/>
            <person name="Heyl A."/>
            <person name="Hicks K.A."/>
            <person name="Hugh J."/>
            <person name="Lohr M."/>
            <person name="Mayer K."/>
            <person name="Melkozernov A."/>
            <person name="Murata T."/>
            <person name="Nelson D."/>
            <person name="Pils B."/>
            <person name="Prigge M."/>
            <person name="Reiss B."/>
            <person name="Renner T."/>
            <person name="Rombauts S."/>
            <person name="Rushton P."/>
            <person name="Sanderfoot A."/>
            <person name="Schween G."/>
            <person name="Shiu S.-H."/>
            <person name="Stueber K."/>
            <person name="Theodoulou F.L."/>
            <person name="Tu H."/>
            <person name="Van de Peer Y."/>
            <person name="Verrier P.J."/>
            <person name="Waters E."/>
            <person name="Wood A."/>
            <person name="Yang L."/>
            <person name="Cove D."/>
            <person name="Cuming A."/>
            <person name="Hasebe M."/>
            <person name="Lucas S."/>
            <person name="Mishler D.B."/>
            <person name="Reski R."/>
            <person name="Grigoriev I."/>
            <person name="Quatrano R.S."/>
            <person name="Boore J.L."/>
        </authorList>
    </citation>
    <scope>NUCLEOTIDE SEQUENCE [LARGE SCALE GENOMIC DNA]</scope>
    <source>
        <strain evidence="4 5">cv. Gransden 2004</strain>
    </source>
</reference>
<proteinExistence type="predicted"/>
<dbReference type="EMBL" id="ABEU02000007">
    <property type="protein sequence ID" value="PNR50808.1"/>
    <property type="molecule type" value="Genomic_DNA"/>
</dbReference>
<sequence length="1485" mass="159682">MEALQSVATAGESLGSPPLPPDTSAWPELVEEQVFFVKKVLPTWGMQEVEMANGIGDAEGMEMEMDMKQGEGMESAVACEAVEFEDLFANPIEQGSNLEFRVSRVSVGGSEVMDLGGVVCEGGEGEIGIGNEVSEVYAVECGENLVKEELSEIEVKVEPPAIDVKEVKNEIGSSEGASEEIKLEEEIDSSVIMNRLELQTKLVNSHVEELKRIAILQYRLTGINPLAQELASTVLGTEEGWRTGLGLSSETLRYLHAVFAVKDTLTKKEACDVGIVSGATLSQVREFFSTQRSRVRALVQQYTDEAEARSVEIGEERSNHTPDFPIENDIGFTNLTDLDSVELLLVTMRQEKRFSQQEQLLLIILRTEPGLILRRFLEKGGLKVLCAWLINAAAGEQTSVLRQLLNVLSHLPMSCAIPLQVSALLQPVNKLRFYFVQDVANHARILMSKWSKLFMNKVENGLADSAGLGSTEREKADALRRVKKRVRDAGATMKSVEGGAGKNNAAELVKSQLDLAQVSVKAHSSGEGKFSSGLTHGAARSAGGKILNSKLNMKPKNVVKEVLNYNTSMMKALSGMQSNIKKSVPRKETLQPQNAMKPCVSNTSVADEIAVNQAPGGEAQIPISGSSSSSQSNSSQVTKARVTSMTDEDPKTAAKAAIVTSNVRGFSNIPVSETANIATPVSRRRPLADQQKERRKVLPVDDSGNGNRWRESTTRRPVIEVGKTSRPLSADEIRKAKLRARIMQQPSSGFSGNKQLNAPDQIGSRGKPKPVGDGWSLDRYASMQVMDGSGKSSQICSGVSLVRPTSFNADTASAPRLILDDKTFDELLTEQARENDARKLEHTSCTQKKRNHVDSLEEGIEVTGNYQEINLPEGGSDPCVCTYSEMANKVDSGDQPTSITVDREPRSPSIVDALRGDSVDLVSDVVEDFDVRSDSVKTSPEDLTTDVAAEGLLEATPMETNLRPASASEVVNAKSVEPRVLPWVVPPVLNLNPTWGVVAGDTSKEQGVQAARVKREEEVVYSDLLFVPDNPRDLWDEEPVYDDTLTPEIPVEVSEISSSKPSSPNNAVAVKDAGSNPLTDGTASAGEISGGPSIANTNTFAAAQQLGDAASGHDPNLLALLLSNPALVSQLALQQKEGGSLAGLSALLGLGKMEDLARSADPTHAGGVLSHPTNISNLLGVPQLQDQVPAMTDFKGCQPLSTSGVVSFPETNSEPVRTAEDKLGAVVTVPNWEVPSWAQPSPPPAPMIGLIPHSQGSSNVPLPHIGSVPQDFSSLGPPSASTAYNGSFQKLPNVPYTWAPSNTQVMHTTANQFDSSVGRGRVPVLSHIVNGASGMPNVVNDATVSSGVQPPVFGQVAQFNSVGWPPHGSRPSTVVHRNVSSHPVNSSIRGNVSSWTPHSSTTHGYPDVHRRLPEPPPLWGRNPMPATQSVPAPPPPYSSHPSSNQYWQQQDPSFRPPPSSHPAHYTRPHHPPAWHQNGSNYGPNR</sequence>
<feature type="region of interest" description="Disordered" evidence="2">
    <location>
        <begin position="1054"/>
        <end position="1090"/>
    </location>
</feature>
<dbReference type="EnsemblPlants" id="Pp3c7_5840V3.1">
    <property type="protein sequence ID" value="Pp3c7_5840V3.1"/>
    <property type="gene ID" value="Pp3c7_5840"/>
</dbReference>
<accession>A0A2K1KAK5</accession>
<dbReference type="GeneID" id="112284703"/>
<feature type="compositionally biased region" description="Polar residues" evidence="2">
    <location>
        <begin position="1476"/>
        <end position="1485"/>
    </location>
</feature>
<dbReference type="Gramene" id="Pp3c7_5840V3.2">
    <property type="protein sequence ID" value="Pp3c7_5840V3.2"/>
    <property type="gene ID" value="Pp3c7_5840"/>
</dbReference>
<gene>
    <name evidence="4" type="primary">LOC112284703</name>
    <name evidence="3" type="ORF">PHYPA_009994</name>
</gene>
<feature type="compositionally biased region" description="Polar residues" evidence="2">
    <location>
        <begin position="1378"/>
        <end position="1403"/>
    </location>
</feature>
<evidence type="ECO:0000256" key="1">
    <source>
        <dbReference type="ARBA" id="ARBA00023125"/>
    </source>
</evidence>
<evidence type="ECO:0008006" key="6">
    <source>
        <dbReference type="Google" id="ProtNLM"/>
    </source>
</evidence>
<evidence type="ECO:0000313" key="5">
    <source>
        <dbReference type="Proteomes" id="UP000006727"/>
    </source>
</evidence>
<dbReference type="InterPro" id="IPR035441">
    <property type="entry name" value="TFIIS/LEDGF_dom_sf"/>
</dbReference>
<dbReference type="PANTHER" id="PTHR33400:SF6">
    <property type="entry name" value="HOMEOBOX PROTEIN LUMINIDEPENDENS"/>
    <property type="match status" value="1"/>
</dbReference>
<dbReference type="FunCoup" id="A0A2K1KAK5">
    <property type="interactions" value="1999"/>
</dbReference>
<evidence type="ECO:0000313" key="4">
    <source>
        <dbReference type="EnsemblPlants" id="Pp3c7_5840V3.1"/>
    </source>
</evidence>
<dbReference type="STRING" id="3218.A0A2K1KAK5"/>
<feature type="compositionally biased region" description="Low complexity" evidence="2">
    <location>
        <begin position="624"/>
        <end position="636"/>
    </location>
</feature>
<feature type="region of interest" description="Disordered" evidence="2">
    <location>
        <begin position="681"/>
        <end position="710"/>
    </location>
</feature>
<dbReference type="Gramene" id="Pp3c7_5840V3.1">
    <property type="protein sequence ID" value="Pp3c7_5840V3.1"/>
    <property type="gene ID" value="Pp3c7_5840"/>
</dbReference>
<feature type="region of interest" description="Disordered" evidence="2">
    <location>
        <begin position="746"/>
        <end position="773"/>
    </location>
</feature>
<dbReference type="PaxDb" id="3218-PP1S311_27V6.1"/>
<keyword evidence="1" id="KW-0238">DNA-binding</keyword>
<evidence type="ECO:0000256" key="2">
    <source>
        <dbReference type="SAM" id="MobiDB-lite"/>
    </source>
</evidence>
<dbReference type="PANTHER" id="PTHR33400">
    <property type="entry name" value="ZINC FINGER CCCH DOMAIN-CONTAINING PROTEIN 6-RELATED"/>
    <property type="match status" value="1"/>
</dbReference>
<name>A0A2K1KAK5_PHYPA</name>
<reference evidence="4" key="3">
    <citation type="submission" date="2020-12" db="UniProtKB">
        <authorList>
            <consortium name="EnsemblPlants"/>
        </authorList>
    </citation>
    <scope>IDENTIFICATION</scope>
</reference>
<reference evidence="3 5" key="2">
    <citation type="journal article" date="2018" name="Plant J.">
        <title>The Physcomitrella patens chromosome-scale assembly reveals moss genome structure and evolution.</title>
        <authorList>
            <person name="Lang D."/>
            <person name="Ullrich K.K."/>
            <person name="Murat F."/>
            <person name="Fuchs J."/>
            <person name="Jenkins J."/>
            <person name="Haas F.B."/>
            <person name="Piednoel M."/>
            <person name="Gundlach H."/>
            <person name="Van Bel M."/>
            <person name="Meyberg R."/>
            <person name="Vives C."/>
            <person name="Morata J."/>
            <person name="Symeonidi A."/>
            <person name="Hiss M."/>
            <person name="Muchero W."/>
            <person name="Kamisugi Y."/>
            <person name="Saleh O."/>
            <person name="Blanc G."/>
            <person name="Decker E.L."/>
            <person name="van Gessel N."/>
            <person name="Grimwood J."/>
            <person name="Hayes R.D."/>
            <person name="Graham S.W."/>
            <person name="Gunter L.E."/>
            <person name="McDaniel S.F."/>
            <person name="Hoernstein S.N.W."/>
            <person name="Larsson A."/>
            <person name="Li F.W."/>
            <person name="Perroud P.F."/>
            <person name="Phillips J."/>
            <person name="Ranjan P."/>
            <person name="Rokshar D.S."/>
            <person name="Rothfels C.J."/>
            <person name="Schneider L."/>
            <person name="Shu S."/>
            <person name="Stevenson D.W."/>
            <person name="Thummler F."/>
            <person name="Tillich M."/>
            <person name="Villarreal Aguilar J.C."/>
            <person name="Widiez T."/>
            <person name="Wong G.K."/>
            <person name="Wymore A."/>
            <person name="Zhang Y."/>
            <person name="Zimmer A.D."/>
            <person name="Quatrano R.S."/>
            <person name="Mayer K.F.X."/>
            <person name="Goodstein D."/>
            <person name="Casacuberta J.M."/>
            <person name="Vandepoele K."/>
            <person name="Reski R."/>
            <person name="Cuming A.C."/>
            <person name="Tuskan G.A."/>
            <person name="Maumus F."/>
            <person name="Salse J."/>
            <person name="Schmutz J."/>
            <person name="Rensing S.A."/>
        </authorList>
    </citation>
    <scope>NUCLEOTIDE SEQUENCE [LARGE SCALE GENOMIC DNA]</scope>
    <source>
        <strain evidence="4 5">cv. Gransden 2004</strain>
    </source>
</reference>
<dbReference type="GO" id="GO:0003677">
    <property type="term" value="F:DNA binding"/>
    <property type="evidence" value="ECO:0007669"/>
    <property type="project" value="UniProtKB-KW"/>
</dbReference>
<dbReference type="EnsemblPlants" id="Pp3c7_5840V3.2">
    <property type="protein sequence ID" value="Pp3c7_5840V3.2"/>
    <property type="gene ID" value="Pp3c7_5840"/>
</dbReference>
<organism evidence="3">
    <name type="scientific">Physcomitrium patens</name>
    <name type="common">Spreading-leaved earth moss</name>
    <name type="synonym">Physcomitrella patens</name>
    <dbReference type="NCBI Taxonomy" id="3218"/>
    <lineage>
        <taxon>Eukaryota</taxon>
        <taxon>Viridiplantae</taxon>
        <taxon>Streptophyta</taxon>
        <taxon>Embryophyta</taxon>
        <taxon>Bryophyta</taxon>
        <taxon>Bryophytina</taxon>
        <taxon>Bryopsida</taxon>
        <taxon>Funariidae</taxon>
        <taxon>Funariales</taxon>
        <taxon>Funariaceae</taxon>
        <taxon>Physcomitrium</taxon>
    </lineage>
</organism>